<organism evidence="10 11">
    <name type="scientific">Candidatus Paenalcaligenes intestinipullorum</name>
    <dbReference type="NCBI Taxonomy" id="2838718"/>
    <lineage>
        <taxon>Bacteria</taxon>
        <taxon>Pseudomonadati</taxon>
        <taxon>Pseudomonadota</taxon>
        <taxon>Betaproteobacteria</taxon>
        <taxon>Burkholderiales</taxon>
        <taxon>Alcaligenaceae</taxon>
        <taxon>Paenalcaligenes</taxon>
    </lineage>
</organism>
<dbReference type="CDD" id="cd07017">
    <property type="entry name" value="S14_ClpP_2"/>
    <property type="match status" value="1"/>
</dbReference>
<proteinExistence type="inferred from homology"/>
<dbReference type="GO" id="GO:0004252">
    <property type="term" value="F:serine-type endopeptidase activity"/>
    <property type="evidence" value="ECO:0007669"/>
    <property type="project" value="UniProtKB-UniRule"/>
</dbReference>
<dbReference type="NCBIfam" id="NF001368">
    <property type="entry name" value="PRK00277.1"/>
    <property type="match status" value="1"/>
</dbReference>
<evidence type="ECO:0000256" key="4">
    <source>
        <dbReference type="ARBA" id="ARBA00022801"/>
    </source>
</evidence>
<feature type="active site" description="Nucleophile" evidence="7">
    <location>
        <position position="120"/>
    </location>
</feature>
<dbReference type="Pfam" id="PF00574">
    <property type="entry name" value="CLP_protease"/>
    <property type="match status" value="1"/>
</dbReference>
<comment type="subcellular location">
    <subcellularLocation>
        <location evidence="7">Cytoplasm</location>
    </subcellularLocation>
</comment>
<comment type="function">
    <text evidence="7">Cleaves peptides in various proteins in a process that requires ATP hydrolysis. Has a chymotrypsin-like activity. Plays a major role in the degradation of misfolded proteins.</text>
</comment>
<sequence length="219" mass="23792">MSSSFVDFYASMHGGHAVTPTGLGYVPIVVEQSGRGERSYDIYSRLLRDRVIFLVGPVNDHSANLVVAQLLFLESENPEKDISLYINSPGGSVYAGLAMYDTMQFVKPEVSTLCTGMAASMGAFLLAAGHKGKRYALPNSRIMIHQPSGGAQGQASDIQIQAKEILSLRESLNQILANNTGQSVEQIALDTERDRFMSAAEAVGYGLIDRVFTHRSDDE</sequence>
<dbReference type="EC" id="3.4.21.92" evidence="7"/>
<dbReference type="PANTHER" id="PTHR10381">
    <property type="entry name" value="ATP-DEPENDENT CLP PROTEASE PROTEOLYTIC SUBUNIT"/>
    <property type="match status" value="1"/>
</dbReference>
<keyword evidence="4 7" id="KW-0378">Hydrolase</keyword>
<keyword evidence="2 7" id="KW-0963">Cytoplasm</keyword>
<evidence type="ECO:0000256" key="2">
    <source>
        <dbReference type="ARBA" id="ARBA00022490"/>
    </source>
</evidence>
<dbReference type="Gene3D" id="3.90.226.10">
    <property type="entry name" value="2-enoyl-CoA Hydratase, Chain A, domain 1"/>
    <property type="match status" value="1"/>
</dbReference>
<evidence type="ECO:0000256" key="8">
    <source>
        <dbReference type="PROSITE-ProRule" id="PRU10086"/>
    </source>
</evidence>
<dbReference type="FunFam" id="3.90.226.10:FF:000001">
    <property type="entry name" value="ATP-dependent Clp protease proteolytic subunit"/>
    <property type="match status" value="1"/>
</dbReference>
<dbReference type="PANTHER" id="PTHR10381:SF70">
    <property type="entry name" value="ATP-DEPENDENT CLP PROTEASE PROTEOLYTIC SUBUNIT"/>
    <property type="match status" value="1"/>
</dbReference>
<keyword evidence="5 7" id="KW-0720">Serine protease</keyword>
<gene>
    <name evidence="7 10" type="primary">clpP</name>
    <name evidence="10" type="ORF">H9906_02790</name>
</gene>
<dbReference type="GO" id="GO:0009368">
    <property type="term" value="C:endopeptidase Clp complex"/>
    <property type="evidence" value="ECO:0007669"/>
    <property type="project" value="TreeGrafter"/>
</dbReference>
<comment type="similarity">
    <text evidence="1 7 9">Belongs to the peptidase S14 family.</text>
</comment>
<evidence type="ECO:0000256" key="1">
    <source>
        <dbReference type="ARBA" id="ARBA00007039"/>
    </source>
</evidence>
<evidence type="ECO:0000256" key="7">
    <source>
        <dbReference type="HAMAP-Rule" id="MF_00444"/>
    </source>
</evidence>
<dbReference type="GO" id="GO:0005737">
    <property type="term" value="C:cytoplasm"/>
    <property type="evidence" value="ECO:0007669"/>
    <property type="project" value="UniProtKB-SubCell"/>
</dbReference>
<comment type="caution">
    <text evidence="10">The sequence shown here is derived from an EMBL/GenBank/DDBJ whole genome shotgun (WGS) entry which is preliminary data.</text>
</comment>
<dbReference type="InterPro" id="IPR001907">
    <property type="entry name" value="ClpP"/>
</dbReference>
<evidence type="ECO:0000313" key="11">
    <source>
        <dbReference type="Proteomes" id="UP000823889"/>
    </source>
</evidence>
<protein>
    <recommendedName>
        <fullName evidence="7 9">ATP-dependent Clp protease proteolytic subunit</fullName>
        <ecNumber evidence="7">3.4.21.92</ecNumber>
    </recommendedName>
    <alternativeName>
        <fullName evidence="7">Endopeptidase Clp</fullName>
    </alternativeName>
</protein>
<dbReference type="PRINTS" id="PR00127">
    <property type="entry name" value="CLPPROTEASEP"/>
</dbReference>
<dbReference type="GO" id="GO:0006515">
    <property type="term" value="P:protein quality control for misfolded or incompletely synthesized proteins"/>
    <property type="evidence" value="ECO:0007669"/>
    <property type="project" value="TreeGrafter"/>
</dbReference>
<reference evidence="10" key="1">
    <citation type="journal article" date="2021" name="PeerJ">
        <title>Extensive microbial diversity within the chicken gut microbiome revealed by metagenomics and culture.</title>
        <authorList>
            <person name="Gilroy R."/>
            <person name="Ravi A."/>
            <person name="Getino M."/>
            <person name="Pursley I."/>
            <person name="Horton D.L."/>
            <person name="Alikhan N.F."/>
            <person name="Baker D."/>
            <person name="Gharbi K."/>
            <person name="Hall N."/>
            <person name="Watson M."/>
            <person name="Adriaenssens E.M."/>
            <person name="Foster-Nyarko E."/>
            <person name="Jarju S."/>
            <person name="Secka A."/>
            <person name="Antonio M."/>
            <person name="Oren A."/>
            <person name="Chaudhuri R.R."/>
            <person name="La Ragione R."/>
            <person name="Hildebrand F."/>
            <person name="Pallen M.J."/>
        </authorList>
    </citation>
    <scope>NUCLEOTIDE SEQUENCE</scope>
    <source>
        <strain evidence="10">9264</strain>
    </source>
</reference>
<comment type="catalytic activity">
    <reaction evidence="6 7 8">
        <text>Hydrolysis of proteins to small peptides in the presence of ATP and magnesium. alpha-casein is the usual test substrate. In the absence of ATP, only oligopeptides shorter than five residues are hydrolyzed (such as succinyl-Leu-Tyr-|-NHMec, and Leu-Tyr-Leu-|-Tyr-Trp, in which cleavage of the -Tyr-|-Leu- and -Tyr-|-Trp bonds also occurs).</text>
        <dbReference type="EC" id="3.4.21.92"/>
    </reaction>
</comment>
<accession>A0A9D2RFK6</accession>
<keyword evidence="3 7" id="KW-0645">Protease</keyword>
<name>A0A9D2RFK6_9BURK</name>
<dbReference type="PROSITE" id="PS00382">
    <property type="entry name" value="CLP_PROTEASE_HIS"/>
    <property type="match status" value="1"/>
</dbReference>
<dbReference type="NCBIfam" id="NF009205">
    <property type="entry name" value="PRK12553.1"/>
    <property type="match status" value="1"/>
</dbReference>
<dbReference type="InterPro" id="IPR029045">
    <property type="entry name" value="ClpP/crotonase-like_dom_sf"/>
</dbReference>
<dbReference type="HAMAP" id="MF_00444">
    <property type="entry name" value="ClpP"/>
    <property type="match status" value="1"/>
</dbReference>
<comment type="subunit">
    <text evidence="7">Fourteen ClpP subunits assemble into 2 heptameric rings which stack back to back to give a disk-like structure with a central cavity, resembling the structure of eukaryotic proteasomes.</text>
</comment>
<evidence type="ECO:0000256" key="6">
    <source>
        <dbReference type="ARBA" id="ARBA00034021"/>
    </source>
</evidence>
<dbReference type="GO" id="GO:0051117">
    <property type="term" value="F:ATPase binding"/>
    <property type="evidence" value="ECO:0007669"/>
    <property type="project" value="TreeGrafter"/>
</dbReference>
<dbReference type="InterPro" id="IPR033135">
    <property type="entry name" value="ClpP_His_AS"/>
</dbReference>
<reference evidence="10" key="2">
    <citation type="submission" date="2021-04" db="EMBL/GenBank/DDBJ databases">
        <authorList>
            <person name="Gilroy R."/>
        </authorList>
    </citation>
    <scope>NUCLEOTIDE SEQUENCE</scope>
    <source>
        <strain evidence="10">9264</strain>
    </source>
</reference>
<dbReference type="SUPFAM" id="SSF52096">
    <property type="entry name" value="ClpP/crotonase"/>
    <property type="match status" value="1"/>
</dbReference>
<dbReference type="NCBIfam" id="TIGR00493">
    <property type="entry name" value="clpP"/>
    <property type="match status" value="1"/>
</dbReference>
<feature type="active site" evidence="7 8">
    <location>
        <position position="145"/>
    </location>
</feature>
<evidence type="ECO:0000256" key="3">
    <source>
        <dbReference type="ARBA" id="ARBA00022670"/>
    </source>
</evidence>
<dbReference type="InterPro" id="IPR023562">
    <property type="entry name" value="ClpP/TepA"/>
</dbReference>
<dbReference type="AlphaFoldDB" id="A0A9D2RFK6"/>
<evidence type="ECO:0000256" key="9">
    <source>
        <dbReference type="RuleBase" id="RU003567"/>
    </source>
</evidence>
<evidence type="ECO:0000256" key="5">
    <source>
        <dbReference type="ARBA" id="ARBA00022825"/>
    </source>
</evidence>
<dbReference type="GO" id="GO:0004176">
    <property type="term" value="F:ATP-dependent peptidase activity"/>
    <property type="evidence" value="ECO:0007669"/>
    <property type="project" value="InterPro"/>
</dbReference>
<evidence type="ECO:0000313" key="10">
    <source>
        <dbReference type="EMBL" id="HJD43940.1"/>
    </source>
</evidence>
<dbReference type="Proteomes" id="UP000823889">
    <property type="component" value="Unassembled WGS sequence"/>
</dbReference>
<dbReference type="EMBL" id="DWUQ01000053">
    <property type="protein sequence ID" value="HJD43940.1"/>
    <property type="molecule type" value="Genomic_DNA"/>
</dbReference>